<dbReference type="AlphaFoldDB" id="A0A6C0IPA7"/>
<evidence type="ECO:0000313" key="1">
    <source>
        <dbReference type="EMBL" id="QHT94335.1"/>
    </source>
</evidence>
<protein>
    <submittedName>
        <fullName evidence="1">Uncharacterized protein</fullName>
    </submittedName>
</protein>
<name>A0A6C0IPA7_9ZZZZ</name>
<sequence>MSDLKLHKFNHTDRIGTDHTDLTQQNIANTKFANHNLTNFFNNKLSNDHVQFAIPQPTLNFSGGAHGNGLNDTTSATENDLLLKVGQERAFEKLQLFQRPFTTVPYLGRGSVDPGLESQILQGEPVQEKKSVSTIMEKSFNDYSLFVLDDEAKNKATDATLKVEEAALDGWVRGGMTTREMSVEEAIRKSKK</sequence>
<dbReference type="EMBL" id="MN740219">
    <property type="protein sequence ID" value="QHT94335.1"/>
    <property type="molecule type" value="Genomic_DNA"/>
</dbReference>
<organism evidence="1">
    <name type="scientific">viral metagenome</name>
    <dbReference type="NCBI Taxonomy" id="1070528"/>
    <lineage>
        <taxon>unclassified sequences</taxon>
        <taxon>metagenomes</taxon>
        <taxon>organismal metagenomes</taxon>
    </lineage>
</organism>
<accession>A0A6C0IPA7</accession>
<reference evidence="1" key="1">
    <citation type="journal article" date="2020" name="Nature">
        <title>Giant virus diversity and host interactions through global metagenomics.</title>
        <authorList>
            <person name="Schulz F."/>
            <person name="Roux S."/>
            <person name="Paez-Espino D."/>
            <person name="Jungbluth S."/>
            <person name="Walsh D.A."/>
            <person name="Denef V.J."/>
            <person name="McMahon K.D."/>
            <person name="Konstantinidis K.T."/>
            <person name="Eloe-Fadrosh E.A."/>
            <person name="Kyrpides N.C."/>
            <person name="Woyke T."/>
        </authorList>
    </citation>
    <scope>NUCLEOTIDE SEQUENCE</scope>
    <source>
        <strain evidence="1">GVMAG-M-3300024258-28</strain>
    </source>
</reference>
<proteinExistence type="predicted"/>